<keyword evidence="3" id="KW-0285">Flavoprotein</keyword>
<keyword evidence="2" id="KW-0597">Phosphoprotein</keyword>
<evidence type="ECO:0000256" key="3">
    <source>
        <dbReference type="ARBA" id="ARBA00022630"/>
    </source>
</evidence>
<protein>
    <submittedName>
        <fullName evidence="11">Electron transport complex, RnfABCDGE type, D subunit</fullName>
    </submittedName>
</protein>
<dbReference type="EMBL" id="CP003221">
    <property type="protein sequence ID" value="EGJ51579.1"/>
    <property type="molecule type" value="Genomic_DNA"/>
</dbReference>
<feature type="transmembrane region" description="Helical" evidence="10">
    <location>
        <begin position="37"/>
        <end position="57"/>
    </location>
</feature>
<organism evidence="11 12">
    <name type="scientific">Desulfocurvibacter africanus subsp. africanus str. Walvis Bay</name>
    <dbReference type="NCBI Taxonomy" id="690850"/>
    <lineage>
        <taxon>Bacteria</taxon>
        <taxon>Pseudomonadati</taxon>
        <taxon>Thermodesulfobacteriota</taxon>
        <taxon>Desulfovibrionia</taxon>
        <taxon>Desulfovibrionales</taxon>
        <taxon>Desulfovibrionaceae</taxon>
        <taxon>Desulfocurvibacter</taxon>
    </lineage>
</organism>
<reference evidence="11 12" key="1">
    <citation type="journal article" date="2011" name="J. Bacteriol.">
        <title>Genome sequence of the mercury-methylating and pleomorphic Desulfovibrio africanus Strain Walvis Bay.</title>
        <authorList>
            <person name="Brown S.D."/>
            <person name="Wall J.D."/>
            <person name="Kucken A.M."/>
            <person name="Gilmour C.C."/>
            <person name="Podar M."/>
            <person name="Brandt C.C."/>
            <person name="Teshima H."/>
            <person name="Detter J.C."/>
            <person name="Han C.S."/>
            <person name="Land M.L."/>
            <person name="Lucas S."/>
            <person name="Han J."/>
            <person name="Pennacchio L."/>
            <person name="Nolan M."/>
            <person name="Pitluck S."/>
            <person name="Woyke T."/>
            <person name="Goodwin L."/>
            <person name="Palumbo A.V."/>
            <person name="Elias D.A."/>
        </authorList>
    </citation>
    <scope>NUCLEOTIDE SEQUENCE [LARGE SCALE GENOMIC DNA]</scope>
    <source>
        <strain evidence="11 12">Walvis Bay</strain>
    </source>
</reference>
<dbReference type="eggNOG" id="COG4658">
    <property type="taxonomic scope" value="Bacteria"/>
</dbReference>
<proteinExistence type="predicted"/>
<gene>
    <name evidence="11" type="ORF">Desaf_3289</name>
</gene>
<dbReference type="AlphaFoldDB" id="F3Z3W4"/>
<dbReference type="RefSeq" id="WP_014261202.1">
    <property type="nucleotide sequence ID" value="NC_016629.1"/>
</dbReference>
<evidence type="ECO:0000313" key="12">
    <source>
        <dbReference type="Proteomes" id="UP000007844"/>
    </source>
</evidence>
<feature type="transmembrane region" description="Helical" evidence="10">
    <location>
        <begin position="193"/>
        <end position="213"/>
    </location>
</feature>
<dbReference type="STRING" id="690850.Desaf_3289"/>
<dbReference type="Proteomes" id="UP000007844">
    <property type="component" value="Chromosome"/>
</dbReference>
<keyword evidence="9 10" id="KW-0472">Membrane</keyword>
<keyword evidence="8 10" id="KW-1133">Transmembrane helix</keyword>
<name>F3Z3W4_DESAF</name>
<accession>F3Z3W4</accession>
<evidence type="ECO:0000256" key="4">
    <source>
        <dbReference type="ARBA" id="ARBA00022643"/>
    </source>
</evidence>
<dbReference type="HOGENOM" id="CLU_042020_1_0_7"/>
<dbReference type="Pfam" id="PF03116">
    <property type="entry name" value="NQR2_RnfD_RnfE"/>
    <property type="match status" value="1"/>
</dbReference>
<evidence type="ECO:0000256" key="9">
    <source>
        <dbReference type="ARBA" id="ARBA00023136"/>
    </source>
</evidence>
<dbReference type="InterPro" id="IPR011303">
    <property type="entry name" value="RnfD_bac"/>
</dbReference>
<evidence type="ECO:0000256" key="6">
    <source>
        <dbReference type="ARBA" id="ARBA00022967"/>
    </source>
</evidence>
<dbReference type="GO" id="GO:0055085">
    <property type="term" value="P:transmembrane transport"/>
    <property type="evidence" value="ECO:0007669"/>
    <property type="project" value="InterPro"/>
</dbReference>
<evidence type="ECO:0000256" key="8">
    <source>
        <dbReference type="ARBA" id="ARBA00022989"/>
    </source>
</evidence>
<evidence type="ECO:0000256" key="10">
    <source>
        <dbReference type="SAM" id="Phobius"/>
    </source>
</evidence>
<keyword evidence="4" id="KW-0288">FMN</keyword>
<evidence type="ECO:0000256" key="2">
    <source>
        <dbReference type="ARBA" id="ARBA00022553"/>
    </source>
</evidence>
<feature type="transmembrane region" description="Helical" evidence="10">
    <location>
        <begin position="93"/>
        <end position="112"/>
    </location>
</feature>
<feature type="transmembrane region" description="Helical" evidence="10">
    <location>
        <begin position="251"/>
        <end position="268"/>
    </location>
</feature>
<keyword evidence="7" id="KW-0249">Electron transport</keyword>
<keyword evidence="5 10" id="KW-0812">Transmembrane</keyword>
<evidence type="ECO:0000313" key="11">
    <source>
        <dbReference type="EMBL" id="EGJ51579.1"/>
    </source>
</evidence>
<dbReference type="PANTHER" id="PTHR30578:SF0">
    <property type="entry name" value="ION-TRANSLOCATING OXIDOREDUCTASE COMPLEX SUBUNIT D"/>
    <property type="match status" value="1"/>
</dbReference>
<sequence length="326" mass="34848">MTTSSPVIIKAMSDIATRLTVSPPPHWRSGRTVQRMMVHHLLALLPAAIMGVLYFGFDAARVMTLAGMVAVLTEVACQKLMGRDIDVDNFNALYAGVLFAFLLPATASWWVVTMGAGITIVLGRTVFGGFGSNPVCAPLVAWAVCRLSWPSAVDIDLNMAHSLMNYPPDQLKHFGLQALYQFNYTDLLLGKQLGGLGASQVLALLAGGIYLLATGWIRAYIPAAFLAGVVGLSGIFWMIDPGAYADPAFHLLTGSTIFGAFFLATDAASSPVGRLPQVLFGLIAGMMVITIRIYGVYPDGVPFAIMVANLLTPLLDRVRPKPFGGQ</sequence>
<feature type="transmembrane region" description="Helical" evidence="10">
    <location>
        <begin position="275"/>
        <end position="294"/>
    </location>
</feature>
<dbReference type="KEGG" id="daf:Desaf_3289"/>
<keyword evidence="6" id="KW-1278">Translocase</keyword>
<dbReference type="GO" id="GO:0022900">
    <property type="term" value="P:electron transport chain"/>
    <property type="evidence" value="ECO:0007669"/>
    <property type="project" value="InterPro"/>
</dbReference>
<dbReference type="NCBIfam" id="TIGR01946">
    <property type="entry name" value="rnfD"/>
    <property type="match status" value="1"/>
</dbReference>
<keyword evidence="1" id="KW-0813">Transport</keyword>
<dbReference type="InterPro" id="IPR004338">
    <property type="entry name" value="NqrB/RnfD"/>
</dbReference>
<feature type="transmembrane region" description="Helical" evidence="10">
    <location>
        <begin position="220"/>
        <end position="239"/>
    </location>
</feature>
<evidence type="ECO:0000256" key="7">
    <source>
        <dbReference type="ARBA" id="ARBA00022982"/>
    </source>
</evidence>
<dbReference type="GO" id="GO:0005886">
    <property type="term" value="C:plasma membrane"/>
    <property type="evidence" value="ECO:0007669"/>
    <property type="project" value="TreeGrafter"/>
</dbReference>
<keyword evidence="12" id="KW-1185">Reference proteome</keyword>
<dbReference type="PANTHER" id="PTHR30578">
    <property type="entry name" value="ELECTRON TRANSPORT COMPLEX PROTEIN RNFD"/>
    <property type="match status" value="1"/>
</dbReference>
<evidence type="ECO:0000256" key="1">
    <source>
        <dbReference type="ARBA" id="ARBA00022448"/>
    </source>
</evidence>
<evidence type="ECO:0000256" key="5">
    <source>
        <dbReference type="ARBA" id="ARBA00022692"/>
    </source>
</evidence>